<dbReference type="EMBL" id="JAODUO010001620">
    <property type="protein sequence ID" value="KAK2160871.1"/>
    <property type="molecule type" value="Genomic_DNA"/>
</dbReference>
<keyword evidence="3" id="KW-0929">Antimicrobial</keyword>
<dbReference type="PROSITE" id="PS51909">
    <property type="entry name" value="LYSOZYME_I"/>
    <property type="match status" value="1"/>
</dbReference>
<keyword evidence="9" id="KW-1185">Reference proteome</keyword>
<comment type="caution">
    <text evidence="8">The sequence shown here is derived from an EMBL/GenBank/DDBJ whole genome shotgun (WGS) entry which is preliminary data.</text>
</comment>
<evidence type="ECO:0000256" key="2">
    <source>
        <dbReference type="ARBA" id="ARBA00012732"/>
    </source>
</evidence>
<dbReference type="InterPro" id="IPR008597">
    <property type="entry name" value="Invert_lysozyme"/>
</dbReference>
<evidence type="ECO:0000256" key="4">
    <source>
        <dbReference type="ARBA" id="ARBA00022638"/>
    </source>
</evidence>
<dbReference type="Proteomes" id="UP001209878">
    <property type="component" value="Unassembled WGS sequence"/>
</dbReference>
<evidence type="ECO:0000256" key="5">
    <source>
        <dbReference type="ARBA" id="ARBA00022801"/>
    </source>
</evidence>
<dbReference type="AlphaFoldDB" id="A0AAD9NAC6"/>
<keyword evidence="5" id="KW-0378">Hydrolase</keyword>
<evidence type="ECO:0000256" key="1">
    <source>
        <dbReference type="ARBA" id="ARBA00000632"/>
    </source>
</evidence>
<proteinExistence type="predicted"/>
<gene>
    <name evidence="8" type="ORF">NP493_1610g01017</name>
</gene>
<organism evidence="8 9">
    <name type="scientific">Ridgeia piscesae</name>
    <name type="common">Tubeworm</name>
    <dbReference type="NCBI Taxonomy" id="27915"/>
    <lineage>
        <taxon>Eukaryota</taxon>
        <taxon>Metazoa</taxon>
        <taxon>Spiralia</taxon>
        <taxon>Lophotrochozoa</taxon>
        <taxon>Annelida</taxon>
        <taxon>Polychaeta</taxon>
        <taxon>Sedentaria</taxon>
        <taxon>Canalipalpata</taxon>
        <taxon>Sabellida</taxon>
        <taxon>Siboglinidae</taxon>
        <taxon>Ridgeia</taxon>
    </lineage>
</organism>
<reference evidence="8" key="1">
    <citation type="journal article" date="2023" name="Mol. Biol. Evol.">
        <title>Third-Generation Sequencing Reveals the Adaptive Role of the Epigenome in Three Deep-Sea Polychaetes.</title>
        <authorList>
            <person name="Perez M."/>
            <person name="Aroh O."/>
            <person name="Sun Y."/>
            <person name="Lan Y."/>
            <person name="Juniper S.K."/>
            <person name="Young C.R."/>
            <person name="Angers B."/>
            <person name="Qian P.Y."/>
        </authorList>
    </citation>
    <scope>NUCLEOTIDE SEQUENCE</scope>
    <source>
        <strain evidence="8">R07B-5</strain>
    </source>
</reference>
<evidence type="ECO:0000256" key="7">
    <source>
        <dbReference type="PIRSR" id="PIRSR608597-3"/>
    </source>
</evidence>
<evidence type="ECO:0000256" key="3">
    <source>
        <dbReference type="ARBA" id="ARBA00022529"/>
    </source>
</evidence>
<name>A0AAD9NAC6_RIDPI</name>
<keyword evidence="4" id="KW-0081">Bacteriolytic enzyme</keyword>
<keyword evidence="6" id="KW-0326">Glycosidase</keyword>
<dbReference type="EC" id="3.2.1.17" evidence="2"/>
<comment type="catalytic activity">
    <reaction evidence="1">
        <text>Hydrolysis of (1-&gt;4)-beta-linkages between N-acetylmuramic acid and N-acetyl-D-glucosamine residues in a peptidoglycan and between N-acetyl-D-glucosamine residues in chitodextrins.</text>
        <dbReference type="EC" id="3.2.1.17"/>
    </reaction>
</comment>
<sequence>MFQVPHQLSLLENGEKDVWKIYYKCLKNKKCKEKTVIKYLSYYNSGGDFVSCFHYARIHNKGPWGWKLRSAVRYRNKVENCCNSIPGGCYTYN</sequence>
<feature type="disulfide bond" evidence="7">
    <location>
        <begin position="25"/>
        <end position="31"/>
    </location>
</feature>
<dbReference type="Gene3D" id="1.10.530.10">
    <property type="match status" value="1"/>
</dbReference>
<dbReference type="GO" id="GO:0003796">
    <property type="term" value="F:lysozyme activity"/>
    <property type="evidence" value="ECO:0007669"/>
    <property type="project" value="UniProtKB-EC"/>
</dbReference>
<evidence type="ECO:0000313" key="9">
    <source>
        <dbReference type="Proteomes" id="UP001209878"/>
    </source>
</evidence>
<dbReference type="GO" id="GO:0031640">
    <property type="term" value="P:killing of cells of another organism"/>
    <property type="evidence" value="ECO:0007669"/>
    <property type="project" value="UniProtKB-KW"/>
</dbReference>
<dbReference type="Pfam" id="PF05497">
    <property type="entry name" value="Destabilase"/>
    <property type="match status" value="1"/>
</dbReference>
<evidence type="ECO:0000256" key="6">
    <source>
        <dbReference type="ARBA" id="ARBA00023295"/>
    </source>
</evidence>
<accession>A0AAD9NAC6</accession>
<dbReference type="GO" id="GO:0042742">
    <property type="term" value="P:defense response to bacterium"/>
    <property type="evidence" value="ECO:0007669"/>
    <property type="project" value="UniProtKB-KW"/>
</dbReference>
<evidence type="ECO:0000313" key="8">
    <source>
        <dbReference type="EMBL" id="KAK2160871.1"/>
    </source>
</evidence>
<keyword evidence="7" id="KW-1015">Disulfide bond</keyword>
<protein>
    <recommendedName>
        <fullName evidence="2">lysozyme</fullName>
        <ecNumber evidence="2">3.2.1.17</ecNumber>
    </recommendedName>
</protein>